<evidence type="ECO:0000313" key="4">
    <source>
        <dbReference type="WBParaSite" id="ACAC_0000424701-mRNA-1"/>
    </source>
</evidence>
<dbReference type="Pfam" id="PF01852">
    <property type="entry name" value="START"/>
    <property type="match status" value="1"/>
</dbReference>
<dbReference type="PROSITE" id="PS50848">
    <property type="entry name" value="START"/>
    <property type="match status" value="1"/>
</dbReference>
<dbReference type="InterPro" id="IPR002913">
    <property type="entry name" value="START_lipid-bd_dom"/>
</dbReference>
<reference evidence="3" key="1">
    <citation type="submission" date="2012-09" db="EMBL/GenBank/DDBJ databases">
        <authorList>
            <person name="Martin A.A."/>
        </authorList>
    </citation>
    <scope>NUCLEOTIDE SEQUENCE</scope>
</reference>
<name>A0A0K0D2F2_ANGCA</name>
<dbReference type="WBParaSite" id="ACAC_0000424701-mRNA-1">
    <property type="protein sequence ID" value="ACAC_0000424701-mRNA-1"/>
    <property type="gene ID" value="ACAC_0000424701"/>
</dbReference>
<organism evidence="3 4">
    <name type="scientific">Angiostrongylus cantonensis</name>
    <name type="common">Rat lungworm</name>
    <dbReference type="NCBI Taxonomy" id="6313"/>
    <lineage>
        <taxon>Eukaryota</taxon>
        <taxon>Metazoa</taxon>
        <taxon>Ecdysozoa</taxon>
        <taxon>Nematoda</taxon>
        <taxon>Chromadorea</taxon>
        <taxon>Rhabditida</taxon>
        <taxon>Rhabditina</taxon>
        <taxon>Rhabditomorpha</taxon>
        <taxon>Strongyloidea</taxon>
        <taxon>Metastrongylidae</taxon>
        <taxon>Angiostrongylus</taxon>
    </lineage>
</organism>
<dbReference type="GO" id="GO:0005737">
    <property type="term" value="C:cytoplasm"/>
    <property type="evidence" value="ECO:0007669"/>
    <property type="project" value="UniProtKB-ARBA"/>
</dbReference>
<feature type="domain" description="START" evidence="2">
    <location>
        <begin position="52"/>
        <end position="234"/>
    </location>
</feature>
<dbReference type="SMART" id="SM00234">
    <property type="entry name" value="START"/>
    <property type="match status" value="1"/>
</dbReference>
<keyword evidence="1" id="KW-0472">Membrane</keyword>
<dbReference type="STRING" id="6313.A0A0K0D2F2"/>
<dbReference type="Proteomes" id="UP000035642">
    <property type="component" value="Unassembled WGS sequence"/>
</dbReference>
<dbReference type="Gene3D" id="3.30.530.20">
    <property type="match status" value="1"/>
</dbReference>
<evidence type="ECO:0000313" key="3">
    <source>
        <dbReference type="Proteomes" id="UP000035642"/>
    </source>
</evidence>
<dbReference type="InterPro" id="IPR051213">
    <property type="entry name" value="START_lipid_transfer"/>
</dbReference>
<keyword evidence="1" id="KW-1133">Transmembrane helix</keyword>
<accession>A0A0K0D2F2</accession>
<dbReference type="SUPFAM" id="SSF55961">
    <property type="entry name" value="Bet v1-like"/>
    <property type="match status" value="1"/>
</dbReference>
<feature type="transmembrane region" description="Helical" evidence="1">
    <location>
        <begin position="68"/>
        <end position="86"/>
    </location>
</feature>
<evidence type="ECO:0000256" key="1">
    <source>
        <dbReference type="SAM" id="Phobius"/>
    </source>
</evidence>
<keyword evidence="1" id="KW-0812">Transmembrane</keyword>
<sequence>MAHQAFHPSGVSKLVPDLSGRIAALARYIGRPPRVTVKARYAFNHLQRCLMKSDAWRIPQGLINAESFLPFLFISFLHLISCLLLMRISTRESEKQISFKTSEFLTKRIHLIRKISILITLERYFVRNVLFSRRIRCLFFRLIPGQSGMYEYKCVGTYNDISASFFLDVQNDLAYRKEWDRNVMALELLKEEDEHELIRWVQKYPYPLRPREYVYTRRTWISDDSRMLVVDSEVVPAHVSSCIQGLGSIYLTCDFLLMYFNCGRQMDFIWLAKRGVLSAQSFLLFLVFFYKPYKAK</sequence>
<dbReference type="GO" id="GO:0008289">
    <property type="term" value="F:lipid binding"/>
    <property type="evidence" value="ECO:0007669"/>
    <property type="project" value="InterPro"/>
</dbReference>
<protein>
    <submittedName>
        <fullName evidence="4">START domain-containing protein</fullName>
    </submittedName>
</protein>
<feature type="transmembrane region" description="Helical" evidence="1">
    <location>
        <begin position="268"/>
        <end position="290"/>
    </location>
</feature>
<dbReference type="InterPro" id="IPR023393">
    <property type="entry name" value="START-like_dom_sf"/>
</dbReference>
<keyword evidence="3" id="KW-1185">Reference proteome</keyword>
<dbReference type="AlphaFoldDB" id="A0A0K0D2F2"/>
<proteinExistence type="predicted"/>
<evidence type="ECO:0000259" key="2">
    <source>
        <dbReference type="PROSITE" id="PS50848"/>
    </source>
</evidence>
<dbReference type="PANTHER" id="PTHR19308:SF8">
    <property type="entry name" value="STAR-RELATED LIPID TRANSFER PROTEIN 7, MITOCHONDRIAL"/>
    <property type="match status" value="1"/>
</dbReference>
<reference evidence="4" key="2">
    <citation type="submission" date="2017-02" db="UniProtKB">
        <authorList>
            <consortium name="WormBaseParasite"/>
        </authorList>
    </citation>
    <scope>IDENTIFICATION</scope>
</reference>
<dbReference type="PANTHER" id="PTHR19308">
    <property type="entry name" value="PHOSPHATIDYLCHOLINE TRANSFER PROTEIN"/>
    <property type="match status" value="1"/>
</dbReference>